<dbReference type="AlphaFoldDB" id="A0A1H8RKT0"/>
<keyword evidence="3" id="KW-0560">Oxidoreductase</keyword>
<dbReference type="Pfam" id="PF00296">
    <property type="entry name" value="Bac_luciferase"/>
    <property type="match status" value="1"/>
</dbReference>
<dbReference type="PANTHER" id="PTHR42847:SF4">
    <property type="entry name" value="ALKANESULFONATE MONOOXYGENASE-RELATED"/>
    <property type="match status" value="1"/>
</dbReference>
<dbReference type="InterPro" id="IPR036661">
    <property type="entry name" value="Luciferase-like_sf"/>
</dbReference>
<dbReference type="EMBL" id="FOEF01000001">
    <property type="protein sequence ID" value="SEO66956.1"/>
    <property type="molecule type" value="Genomic_DNA"/>
</dbReference>
<keyword evidence="2" id="KW-0288">FMN</keyword>
<dbReference type="PANTHER" id="PTHR42847">
    <property type="entry name" value="ALKANESULFONATE MONOOXYGENASE"/>
    <property type="match status" value="1"/>
</dbReference>
<dbReference type="InterPro" id="IPR019923">
    <property type="entry name" value="Lucif-like_OxRdtase_MSMEG_2516"/>
</dbReference>
<evidence type="ECO:0000256" key="4">
    <source>
        <dbReference type="ARBA" id="ARBA00023033"/>
    </source>
</evidence>
<dbReference type="InterPro" id="IPR011251">
    <property type="entry name" value="Luciferase-like_dom"/>
</dbReference>
<dbReference type="GO" id="GO:0008726">
    <property type="term" value="F:alkanesulfonate monooxygenase activity"/>
    <property type="evidence" value="ECO:0007669"/>
    <property type="project" value="TreeGrafter"/>
</dbReference>
<dbReference type="RefSeq" id="WP_091612511.1">
    <property type="nucleotide sequence ID" value="NZ_FOEF01000001.1"/>
</dbReference>
<reference evidence="6 7" key="1">
    <citation type="submission" date="2016-10" db="EMBL/GenBank/DDBJ databases">
        <authorList>
            <person name="de Groot N.N."/>
        </authorList>
    </citation>
    <scope>NUCLEOTIDE SEQUENCE [LARGE SCALE GENOMIC DNA]</scope>
    <source>
        <strain evidence="6 7">DSM 44993</strain>
    </source>
</reference>
<keyword evidence="7" id="KW-1185">Reference proteome</keyword>
<evidence type="ECO:0000256" key="1">
    <source>
        <dbReference type="ARBA" id="ARBA00022630"/>
    </source>
</evidence>
<evidence type="ECO:0000313" key="7">
    <source>
        <dbReference type="Proteomes" id="UP000198582"/>
    </source>
</evidence>
<dbReference type="Gene3D" id="3.20.20.30">
    <property type="entry name" value="Luciferase-like domain"/>
    <property type="match status" value="1"/>
</dbReference>
<name>A0A1H8RKT0_9PSEU</name>
<evidence type="ECO:0000313" key="6">
    <source>
        <dbReference type="EMBL" id="SEO66956.1"/>
    </source>
</evidence>
<dbReference type="OrthoDB" id="4288123at2"/>
<dbReference type="NCBIfam" id="TIGR03621">
    <property type="entry name" value="F420_MSMEG_2516"/>
    <property type="match status" value="1"/>
</dbReference>
<accession>A0A1H8RKT0</accession>
<dbReference type="STRING" id="394193.SAMN04489732_101838"/>
<gene>
    <name evidence="6" type="ORF">SAMN04489732_101838</name>
</gene>
<evidence type="ECO:0000259" key="5">
    <source>
        <dbReference type="Pfam" id="PF00296"/>
    </source>
</evidence>
<evidence type="ECO:0000256" key="2">
    <source>
        <dbReference type="ARBA" id="ARBA00022643"/>
    </source>
</evidence>
<dbReference type="GO" id="GO:0046306">
    <property type="term" value="P:alkanesulfonate catabolic process"/>
    <property type="evidence" value="ECO:0007669"/>
    <property type="project" value="TreeGrafter"/>
</dbReference>
<dbReference type="SUPFAM" id="SSF51679">
    <property type="entry name" value="Bacterial luciferase-like"/>
    <property type="match status" value="1"/>
</dbReference>
<protein>
    <submittedName>
        <fullName evidence="6">Probable F420-dependent oxidoreductase, MSMEG_2516 family</fullName>
    </submittedName>
</protein>
<keyword evidence="1" id="KW-0285">Flavoprotein</keyword>
<organism evidence="6 7">
    <name type="scientific">Amycolatopsis saalfeldensis</name>
    <dbReference type="NCBI Taxonomy" id="394193"/>
    <lineage>
        <taxon>Bacteria</taxon>
        <taxon>Bacillati</taxon>
        <taxon>Actinomycetota</taxon>
        <taxon>Actinomycetes</taxon>
        <taxon>Pseudonocardiales</taxon>
        <taxon>Pseudonocardiaceae</taxon>
        <taxon>Amycolatopsis</taxon>
    </lineage>
</organism>
<dbReference type="InterPro" id="IPR050172">
    <property type="entry name" value="SsuD_RutA_monooxygenase"/>
</dbReference>
<dbReference type="Proteomes" id="UP000198582">
    <property type="component" value="Unassembled WGS sequence"/>
</dbReference>
<proteinExistence type="predicted"/>
<keyword evidence="4" id="KW-0503">Monooxygenase</keyword>
<feature type="domain" description="Luciferase-like" evidence="5">
    <location>
        <begin position="23"/>
        <end position="228"/>
    </location>
</feature>
<evidence type="ECO:0000256" key="3">
    <source>
        <dbReference type="ARBA" id="ARBA00023002"/>
    </source>
</evidence>
<sequence length="295" mass="32548">MGKFKFGISFRGVTDRAEWTAKCRRAEELGYDVITVPDHLGPGRPAPFPALVAAAAVTERPRVGTLVSNVPFYNLALFARDVASTDALTGGRLDLGLGSGHMKSEFDDAGLPWRKAAERIDYLVEGLDELKTRLADEGGLPRLLIAGNSDGVLRLAAEHADIAGFAGLRQDRGKPPGTFVLDNAEAMDERVRFFRSLAGDREVEYNMLVQRVVVTEDRRAAAAEWHADTDERSVENRSVENTDELLDAPQLLLGTVDEIVQQLVDRRERYGFSYITVFEAMLETFAPVVAELRGR</sequence>